<proteinExistence type="predicted"/>
<dbReference type="Proteomes" id="UP000001096">
    <property type="component" value="Unassembled WGS sequence"/>
</dbReference>
<dbReference type="eggNOG" id="COG0760">
    <property type="taxonomic scope" value="Bacteria"/>
</dbReference>
<dbReference type="HOGENOM" id="CLU_049723_0_0_5"/>
<comment type="caution">
    <text evidence="2">The sequence shown here is derived from an EMBL/GenBank/DDBJ whole genome shotgun (WGS) entry which is preliminary data.</text>
</comment>
<reference evidence="2 3" key="1">
    <citation type="submission" date="2012-04" db="EMBL/GenBank/DDBJ databases">
        <title>The Genome Sequence of Afipia broomeae ATCC 49717.</title>
        <authorList>
            <consortium name="The Broad Institute Genome Sequencing Platform"/>
            <person name="Earl A."/>
            <person name="Ward D."/>
            <person name="Feldgarden M."/>
            <person name="Gevers D."/>
            <person name="Huys G."/>
            <person name="Walker B."/>
            <person name="Young S.K."/>
            <person name="Zeng Q."/>
            <person name="Gargeya S."/>
            <person name="Fitzgerald M."/>
            <person name="Haas B."/>
            <person name="Abouelleil A."/>
            <person name="Alvarado L."/>
            <person name="Arachchi H.M."/>
            <person name="Berlin A."/>
            <person name="Chapman S.B."/>
            <person name="Goldberg J."/>
            <person name="Griggs A."/>
            <person name="Gujja S."/>
            <person name="Hansen M."/>
            <person name="Howarth C."/>
            <person name="Imamovic A."/>
            <person name="Larimer J."/>
            <person name="McCowen C."/>
            <person name="Montmayeur A."/>
            <person name="Murphy C."/>
            <person name="Neiman D."/>
            <person name="Pearson M."/>
            <person name="Priest M."/>
            <person name="Roberts A."/>
            <person name="Saif S."/>
            <person name="Shea T."/>
            <person name="Sisk P."/>
            <person name="Sykes S."/>
            <person name="Wortman J."/>
            <person name="Nusbaum C."/>
            <person name="Birren B."/>
        </authorList>
    </citation>
    <scope>NUCLEOTIDE SEQUENCE [LARGE SCALE GENOMIC DNA]</scope>
    <source>
        <strain evidence="2 3">ATCC 49717</strain>
    </source>
</reference>
<dbReference type="Gene3D" id="3.10.50.40">
    <property type="match status" value="1"/>
</dbReference>
<accession>K8PFS6</accession>
<name>K8PFS6_9BRAD</name>
<dbReference type="InterPro" id="IPR046357">
    <property type="entry name" value="PPIase_dom_sf"/>
</dbReference>
<evidence type="ECO:0000256" key="1">
    <source>
        <dbReference type="ARBA" id="ARBA00022729"/>
    </source>
</evidence>
<dbReference type="Pfam" id="PF13624">
    <property type="entry name" value="SurA_N_3"/>
    <property type="match status" value="1"/>
</dbReference>
<dbReference type="PATRIC" id="fig|883078.3.peg.1610"/>
<dbReference type="PANTHER" id="PTHR47637:SF1">
    <property type="entry name" value="CHAPERONE SURA"/>
    <property type="match status" value="1"/>
</dbReference>
<dbReference type="PANTHER" id="PTHR47637">
    <property type="entry name" value="CHAPERONE SURA"/>
    <property type="match status" value="1"/>
</dbReference>
<keyword evidence="3" id="KW-1185">Reference proteome</keyword>
<dbReference type="GO" id="GO:0003755">
    <property type="term" value="F:peptidyl-prolyl cis-trans isomerase activity"/>
    <property type="evidence" value="ECO:0007669"/>
    <property type="project" value="InterPro"/>
</dbReference>
<evidence type="ECO:0000313" key="2">
    <source>
        <dbReference type="EMBL" id="EKS39609.1"/>
    </source>
</evidence>
<evidence type="ECO:0008006" key="4">
    <source>
        <dbReference type="Google" id="ProtNLM"/>
    </source>
</evidence>
<dbReference type="SUPFAM" id="SSF54534">
    <property type="entry name" value="FKBP-like"/>
    <property type="match status" value="1"/>
</dbReference>
<dbReference type="SUPFAM" id="SSF109998">
    <property type="entry name" value="Triger factor/SurA peptide-binding domain-like"/>
    <property type="match status" value="1"/>
</dbReference>
<dbReference type="AlphaFoldDB" id="K8PFS6"/>
<gene>
    <name evidence="2" type="ORF">HMPREF9695_01570</name>
</gene>
<keyword evidence="1" id="KW-0732">Signal</keyword>
<dbReference type="InterPro" id="IPR050280">
    <property type="entry name" value="OMP_Chaperone_SurA"/>
</dbReference>
<sequence length="327" mass="36528">MLRWNLQPSPEIGLKTGLNMIATFILRTARAVSLAAAVLLTSGFGSAVMAQSVAAMVNGEAITNFDIDQRIKLTQLTTRKTISRQEALDELINDKLKIKEGKRYGLDMSSSDIDGAYGNMASRMRLNPEQLNKTLEGHGIRPETLKSRIKADMTWGNLVRGRFQSNLLVPEKDLAGFDSGKSDGESFEYLVRPIVLIVPRGSPSSTIEARRKEAELLRNRISSCDEAQELFRSMRDAAIRDQLTKTSADLPPNLRELLDKMPVGKLTPPEVTKQGIEMVALCSRKPTKADTPAKREAREKIYNQKYEAKSKSYLQEIRKGAMIEMRN</sequence>
<evidence type="ECO:0000313" key="3">
    <source>
        <dbReference type="Proteomes" id="UP000001096"/>
    </source>
</evidence>
<dbReference type="EMBL" id="AGWX01000002">
    <property type="protein sequence ID" value="EKS39609.1"/>
    <property type="molecule type" value="Genomic_DNA"/>
</dbReference>
<dbReference type="Gene3D" id="1.10.4030.10">
    <property type="entry name" value="Porin chaperone SurA, peptide-binding domain"/>
    <property type="match status" value="1"/>
</dbReference>
<protein>
    <recommendedName>
        <fullName evidence="4">SurA N-terminal domain-containing protein</fullName>
    </recommendedName>
</protein>
<organism evidence="2 3">
    <name type="scientific">Afipia broomeae ATCC 49717</name>
    <dbReference type="NCBI Taxonomy" id="883078"/>
    <lineage>
        <taxon>Bacteria</taxon>
        <taxon>Pseudomonadati</taxon>
        <taxon>Pseudomonadota</taxon>
        <taxon>Alphaproteobacteria</taxon>
        <taxon>Hyphomicrobiales</taxon>
        <taxon>Nitrobacteraceae</taxon>
        <taxon>Afipia</taxon>
    </lineage>
</organism>
<dbReference type="InterPro" id="IPR027304">
    <property type="entry name" value="Trigger_fact/SurA_dom_sf"/>
</dbReference>